<accession>A0A812QHX4</accession>
<dbReference type="InterPro" id="IPR050328">
    <property type="entry name" value="Dev_Immune_Receptor"/>
</dbReference>
<gene>
    <name evidence="6" type="primary">GPR125</name>
    <name evidence="6" type="ORF">SNAT2548_LOCUS20489</name>
</gene>
<dbReference type="GO" id="GO:0031012">
    <property type="term" value="C:extracellular matrix"/>
    <property type="evidence" value="ECO:0007669"/>
    <property type="project" value="TreeGrafter"/>
</dbReference>
<feature type="transmembrane region" description="Helical" evidence="4">
    <location>
        <begin position="582"/>
        <end position="607"/>
    </location>
</feature>
<evidence type="ECO:0000313" key="6">
    <source>
        <dbReference type="EMBL" id="CAE7375079.1"/>
    </source>
</evidence>
<keyword evidence="7" id="KW-1185">Reference proteome</keyword>
<feature type="transmembrane region" description="Helical" evidence="4">
    <location>
        <begin position="868"/>
        <end position="889"/>
    </location>
</feature>
<proteinExistence type="predicted"/>
<sequence length="989" mass="109030">MMNRSLASHFALAALFGALVQGEDTSRLLEALAADLDRRVVQLSFTGCRAFRDLEAQMLLQALPRLSVLRLDLGFTAIQKLEFPEMPSLTELVLRFTGSSLRDASGLCAALTPRLQLLHLWFANLPSLQQLGSMSRALAALRVEELVLHLSGCPNVPPETKQQMYDAAQRLSRLRWRRLDAWIHIEGAERPWRGKPVAQENCGEPAFPSPHSKTSSPVLQNAGSCGLQGTALEDALPFPCSHPGCATFHENLQGFCQQHRLRGRARVVMSRCLTAWRWLELMLLFFAQAAAEMESRAALLAMLLSMYAVAVWPVIRSFSDSNSPSSTDCFVAALSAAALGSLAWTWRQFDRLQRVARQVALSTEASYSAVLEAKRAGEAEEEGAVRLLGPSTLTEADEGLESYGSVSLQQASADLSHLYCEARRHLPHLESTVREALADLPAPATPAKIRLLTDLRSEDRQRPQGLVDLLSCEVNCKDMSQVQTALAALKARLVHKESCGYFELVALHDGFATLSSRKCCQVVVSHQGYLASIFLLDASLARLQADMTDMYRLADSFGLLDEVKPRTWETSRRLWEPRPPRSVIAVTTFLRVVALLVALFFAVQYFVRYAPARWRKKLPGILLEATFVLDATASDRESWGQAILLSLPYAILVQVFAWELLPATGSKKRAKPTQVIYEKYFGLCGSHYVLKVLVLQFGSVLLQVFGKLRLLGALVTLAQHEAAASAEPFARVFWGLCALLAWNCVYPALLLVLPDTSWLRGGAALMDAVMDLASMLGYLLMVLMALVQLQAAEELQGNYGLDGLMTLVTTLDFSTRVPPGFAFPTGFWGYAAVYVNVAHVCCVCRMLRRSSWAVASVRQSRQKGRKGWKYLGAAAYASCLLLVLSLFLMSKDAYPGHSGDFRCFPCHCSVAGTILRLERCPLAEVLQMEQMSLHGRNITDIAAEAFGPLGQLRRLSLSGNPLVRLPPGRFEGLRCLQLLDLGDLAAKPS</sequence>
<keyword evidence="4" id="KW-0472">Membrane</keyword>
<dbReference type="EMBL" id="CAJNDS010002212">
    <property type="protein sequence ID" value="CAE7375079.1"/>
    <property type="molecule type" value="Genomic_DNA"/>
</dbReference>
<dbReference type="PANTHER" id="PTHR24373:SF370">
    <property type="entry name" value="FISH-LIPS, ISOFORM E"/>
    <property type="match status" value="1"/>
</dbReference>
<evidence type="ECO:0000313" key="7">
    <source>
        <dbReference type="Proteomes" id="UP000604046"/>
    </source>
</evidence>
<dbReference type="GO" id="GO:0005615">
    <property type="term" value="C:extracellular space"/>
    <property type="evidence" value="ECO:0007669"/>
    <property type="project" value="TreeGrafter"/>
</dbReference>
<feature type="transmembrane region" description="Helical" evidence="4">
    <location>
        <begin position="732"/>
        <end position="753"/>
    </location>
</feature>
<evidence type="ECO:0000256" key="4">
    <source>
        <dbReference type="SAM" id="Phobius"/>
    </source>
</evidence>
<keyword evidence="4" id="KW-0812">Transmembrane</keyword>
<keyword evidence="2 5" id="KW-0732">Signal</keyword>
<feature type="transmembrane region" description="Helical" evidence="4">
    <location>
        <begin position="827"/>
        <end position="847"/>
    </location>
</feature>
<feature type="transmembrane region" description="Helical" evidence="4">
    <location>
        <begin position="765"/>
        <end position="787"/>
    </location>
</feature>
<dbReference type="InterPro" id="IPR001611">
    <property type="entry name" value="Leu-rich_rpt"/>
</dbReference>
<keyword evidence="3" id="KW-0677">Repeat</keyword>
<comment type="caution">
    <text evidence="6">The sequence shown here is derived from an EMBL/GenBank/DDBJ whole genome shotgun (WGS) entry which is preliminary data.</text>
</comment>
<evidence type="ECO:0000256" key="3">
    <source>
        <dbReference type="ARBA" id="ARBA00022737"/>
    </source>
</evidence>
<dbReference type="AlphaFoldDB" id="A0A812QHX4"/>
<dbReference type="SMART" id="SM00369">
    <property type="entry name" value="LRR_TYP"/>
    <property type="match status" value="1"/>
</dbReference>
<reference evidence="6" key="1">
    <citation type="submission" date="2021-02" db="EMBL/GenBank/DDBJ databases">
        <authorList>
            <person name="Dougan E. K."/>
            <person name="Rhodes N."/>
            <person name="Thang M."/>
            <person name="Chan C."/>
        </authorList>
    </citation>
    <scope>NUCLEOTIDE SEQUENCE</scope>
</reference>
<evidence type="ECO:0000256" key="1">
    <source>
        <dbReference type="ARBA" id="ARBA00022614"/>
    </source>
</evidence>
<feature type="chain" id="PRO_5032933826" evidence="5">
    <location>
        <begin position="23"/>
        <end position="989"/>
    </location>
</feature>
<dbReference type="OrthoDB" id="449430at2759"/>
<dbReference type="PANTHER" id="PTHR24373">
    <property type="entry name" value="SLIT RELATED LEUCINE-RICH REPEAT NEURONAL PROTEIN"/>
    <property type="match status" value="1"/>
</dbReference>
<dbReference type="InterPro" id="IPR003591">
    <property type="entry name" value="Leu-rich_rpt_typical-subtyp"/>
</dbReference>
<name>A0A812QHX4_9DINO</name>
<evidence type="ECO:0000256" key="5">
    <source>
        <dbReference type="SAM" id="SignalP"/>
    </source>
</evidence>
<protein>
    <submittedName>
        <fullName evidence="6">GPR125 protein</fullName>
    </submittedName>
</protein>
<dbReference type="SUPFAM" id="SSF52058">
    <property type="entry name" value="L domain-like"/>
    <property type="match status" value="1"/>
</dbReference>
<keyword evidence="1" id="KW-0433">Leucine-rich repeat</keyword>
<dbReference type="InterPro" id="IPR032675">
    <property type="entry name" value="LRR_dom_sf"/>
</dbReference>
<organism evidence="6 7">
    <name type="scientific">Symbiodinium natans</name>
    <dbReference type="NCBI Taxonomy" id="878477"/>
    <lineage>
        <taxon>Eukaryota</taxon>
        <taxon>Sar</taxon>
        <taxon>Alveolata</taxon>
        <taxon>Dinophyceae</taxon>
        <taxon>Suessiales</taxon>
        <taxon>Symbiodiniaceae</taxon>
        <taxon>Symbiodinium</taxon>
    </lineage>
</organism>
<dbReference type="Proteomes" id="UP000604046">
    <property type="component" value="Unassembled WGS sequence"/>
</dbReference>
<evidence type="ECO:0000256" key="2">
    <source>
        <dbReference type="ARBA" id="ARBA00022729"/>
    </source>
</evidence>
<keyword evidence="4" id="KW-1133">Transmembrane helix</keyword>
<dbReference type="Pfam" id="PF13855">
    <property type="entry name" value="LRR_8"/>
    <property type="match status" value="1"/>
</dbReference>
<feature type="transmembrane region" description="Helical" evidence="4">
    <location>
        <begin position="688"/>
        <end position="706"/>
    </location>
</feature>
<dbReference type="Gene3D" id="3.80.10.10">
    <property type="entry name" value="Ribonuclease Inhibitor"/>
    <property type="match status" value="2"/>
</dbReference>
<feature type="signal peptide" evidence="5">
    <location>
        <begin position="1"/>
        <end position="22"/>
    </location>
</feature>